<dbReference type="AlphaFoldDB" id="A0A6C0HS54"/>
<proteinExistence type="predicted"/>
<dbReference type="EMBL" id="MN740007">
    <property type="protein sequence ID" value="QHT83274.1"/>
    <property type="molecule type" value="Genomic_DNA"/>
</dbReference>
<feature type="transmembrane region" description="Helical" evidence="1">
    <location>
        <begin position="120"/>
        <end position="138"/>
    </location>
</feature>
<organism evidence="3">
    <name type="scientific">viral metagenome</name>
    <dbReference type="NCBI Taxonomy" id="1070528"/>
    <lineage>
        <taxon>unclassified sequences</taxon>
        <taxon>metagenomes</taxon>
        <taxon>organismal metagenomes</taxon>
    </lineage>
</organism>
<dbReference type="PANTHER" id="PTHR14969">
    <property type="entry name" value="SPHINGOSINE-1-PHOSPHATE PHOSPHOHYDROLASE"/>
    <property type="match status" value="1"/>
</dbReference>
<evidence type="ECO:0000259" key="2">
    <source>
        <dbReference type="SMART" id="SM00014"/>
    </source>
</evidence>
<sequence length="152" mass="17178">MFGYFGPHILFFLSLFLLYTKKIYLIGYIIAMVFNSLLNFILKAIIKQPRPKGDLNLNGKKHSPRILSDVYGMPSGHAQGVVLSTVYIYSVLKNVEITTFYILLSLLTMSQRVIYKNHTISQVLVGAFVGAFIGYFACQTALLQRGHFDIFA</sequence>
<name>A0A6C0HS54_9ZZZZ</name>
<dbReference type="PANTHER" id="PTHR14969:SF13">
    <property type="entry name" value="AT30094P"/>
    <property type="match status" value="1"/>
</dbReference>
<dbReference type="Pfam" id="PF01569">
    <property type="entry name" value="PAP2"/>
    <property type="match status" value="1"/>
</dbReference>
<dbReference type="InterPro" id="IPR000326">
    <property type="entry name" value="PAP2/HPO"/>
</dbReference>
<reference evidence="3" key="1">
    <citation type="journal article" date="2020" name="Nature">
        <title>Giant virus diversity and host interactions through global metagenomics.</title>
        <authorList>
            <person name="Schulz F."/>
            <person name="Roux S."/>
            <person name="Paez-Espino D."/>
            <person name="Jungbluth S."/>
            <person name="Walsh D.A."/>
            <person name="Denef V.J."/>
            <person name="McMahon K.D."/>
            <person name="Konstantinidis K.T."/>
            <person name="Eloe-Fadrosh E.A."/>
            <person name="Kyrpides N.C."/>
            <person name="Woyke T."/>
        </authorList>
    </citation>
    <scope>NUCLEOTIDE SEQUENCE</scope>
    <source>
        <strain evidence="3">GVMAG-M-3300023184-167</strain>
    </source>
</reference>
<dbReference type="Gene3D" id="1.20.144.10">
    <property type="entry name" value="Phosphatidic acid phosphatase type 2/haloperoxidase"/>
    <property type="match status" value="1"/>
</dbReference>
<evidence type="ECO:0000256" key="1">
    <source>
        <dbReference type="SAM" id="Phobius"/>
    </source>
</evidence>
<feature type="domain" description="Phosphatidic acid phosphatase type 2/haloperoxidase" evidence="2">
    <location>
        <begin position="25"/>
        <end position="138"/>
    </location>
</feature>
<protein>
    <recommendedName>
        <fullName evidence="2">Phosphatidic acid phosphatase type 2/haloperoxidase domain-containing protein</fullName>
    </recommendedName>
</protein>
<keyword evidence="1" id="KW-0812">Transmembrane</keyword>
<dbReference type="SUPFAM" id="SSF48317">
    <property type="entry name" value="Acid phosphatase/Vanadium-dependent haloperoxidase"/>
    <property type="match status" value="1"/>
</dbReference>
<keyword evidence="1" id="KW-1133">Transmembrane helix</keyword>
<feature type="transmembrane region" description="Helical" evidence="1">
    <location>
        <begin position="97"/>
        <end position="114"/>
    </location>
</feature>
<feature type="transmembrane region" description="Helical" evidence="1">
    <location>
        <begin position="23"/>
        <end position="42"/>
    </location>
</feature>
<keyword evidence="1" id="KW-0472">Membrane</keyword>
<dbReference type="GO" id="GO:0042392">
    <property type="term" value="F:sphingosine-1-phosphate phosphatase activity"/>
    <property type="evidence" value="ECO:0007669"/>
    <property type="project" value="TreeGrafter"/>
</dbReference>
<evidence type="ECO:0000313" key="3">
    <source>
        <dbReference type="EMBL" id="QHT83274.1"/>
    </source>
</evidence>
<dbReference type="SMART" id="SM00014">
    <property type="entry name" value="acidPPc"/>
    <property type="match status" value="1"/>
</dbReference>
<accession>A0A6C0HS54</accession>
<dbReference type="InterPro" id="IPR036938">
    <property type="entry name" value="PAP2/HPO_sf"/>
</dbReference>